<proteinExistence type="inferred from homology"/>
<protein>
    <submittedName>
        <fullName evidence="3">Charged multivesicular body protein 3 isoform X2</fullName>
    </submittedName>
</protein>
<evidence type="ECO:0000313" key="3">
    <source>
        <dbReference type="EMBL" id="KAG7493430.1"/>
    </source>
</evidence>
<organism evidence="3 4">
    <name type="scientific">Solea senegalensis</name>
    <name type="common">Senegalese sole</name>
    <dbReference type="NCBI Taxonomy" id="28829"/>
    <lineage>
        <taxon>Eukaryota</taxon>
        <taxon>Metazoa</taxon>
        <taxon>Chordata</taxon>
        <taxon>Craniata</taxon>
        <taxon>Vertebrata</taxon>
        <taxon>Euteleostomi</taxon>
        <taxon>Actinopterygii</taxon>
        <taxon>Neopterygii</taxon>
        <taxon>Teleostei</taxon>
        <taxon>Neoteleostei</taxon>
        <taxon>Acanthomorphata</taxon>
        <taxon>Carangaria</taxon>
        <taxon>Pleuronectiformes</taxon>
        <taxon>Pleuronectoidei</taxon>
        <taxon>Soleidae</taxon>
        <taxon>Solea</taxon>
    </lineage>
</organism>
<evidence type="ECO:0000256" key="2">
    <source>
        <dbReference type="SAM" id="MobiDB-lite"/>
    </source>
</evidence>
<feature type="region of interest" description="Disordered" evidence="2">
    <location>
        <begin position="181"/>
        <end position="206"/>
    </location>
</feature>
<reference evidence="3 4" key="1">
    <citation type="journal article" date="2021" name="Sci. Rep.">
        <title>Chromosome anchoring in Senegalese sole (Solea senegalensis) reveals sex-associated markers and genome rearrangements in flatfish.</title>
        <authorList>
            <person name="Guerrero-Cozar I."/>
            <person name="Gomez-Garrido J."/>
            <person name="Berbel C."/>
            <person name="Martinez-Blanch J.F."/>
            <person name="Alioto T."/>
            <person name="Claros M.G."/>
            <person name="Gagnaire P.A."/>
            <person name="Manchado M."/>
        </authorList>
    </citation>
    <scope>NUCLEOTIDE SEQUENCE [LARGE SCALE GENOMIC DNA]</scope>
    <source>
        <strain evidence="3">Sse05_10M</strain>
    </source>
</reference>
<gene>
    <name evidence="3" type="ORF">JOB18_008956</name>
</gene>
<dbReference type="GO" id="GO:0007034">
    <property type="term" value="P:vacuolar transport"/>
    <property type="evidence" value="ECO:0007669"/>
    <property type="project" value="InterPro"/>
</dbReference>
<name>A0AAV6QKD9_SOLSE</name>
<dbReference type="PANTHER" id="PTHR10476">
    <property type="entry name" value="CHARGED MULTIVESICULAR BODY PROTEIN"/>
    <property type="match status" value="1"/>
</dbReference>
<dbReference type="Pfam" id="PF03357">
    <property type="entry name" value="Snf7"/>
    <property type="match status" value="1"/>
</dbReference>
<comment type="caution">
    <text evidence="3">The sequence shown here is derived from an EMBL/GenBank/DDBJ whole genome shotgun (WGS) entry which is preliminary data.</text>
</comment>
<dbReference type="Proteomes" id="UP000693946">
    <property type="component" value="Linkage Group LG4"/>
</dbReference>
<keyword evidence="4" id="KW-1185">Reference proteome</keyword>
<evidence type="ECO:0000313" key="4">
    <source>
        <dbReference type="Proteomes" id="UP000693946"/>
    </source>
</evidence>
<accession>A0AAV6QKD9</accession>
<dbReference type="InterPro" id="IPR005024">
    <property type="entry name" value="Snf7_fam"/>
</dbReference>
<sequence length="219" mass="24476">MKLFGRPPERPPTELINIWSQKIRKEMRGIDKEIRHVQREQERVTRSIKDAAKKGQKDACVILAKGVIQSKRAIQKLHASKAHMNSVILSMKNQLSVQRIAGAVQQSTEVMEAMQLLVKVPKIQATMRELSKEMMKAGMIEDILQDSFERMEDEEDMEEAADEEVENILFQVTAGALGTAPNKVTDSLPSVEPGGASTALDDETENIEAMHSRLAALRS</sequence>
<dbReference type="EMBL" id="JAGKHQ010000016">
    <property type="protein sequence ID" value="KAG7493430.1"/>
    <property type="molecule type" value="Genomic_DNA"/>
</dbReference>
<evidence type="ECO:0000256" key="1">
    <source>
        <dbReference type="ARBA" id="ARBA00006190"/>
    </source>
</evidence>
<comment type="similarity">
    <text evidence="1">Belongs to the SNF7 family.</text>
</comment>
<dbReference type="AlphaFoldDB" id="A0AAV6QKD9"/>